<dbReference type="NCBIfam" id="TIGR03607">
    <property type="entry name" value="patatin-like protein"/>
    <property type="match status" value="1"/>
</dbReference>
<dbReference type="EMBL" id="BMMK01000003">
    <property type="protein sequence ID" value="GGM42759.1"/>
    <property type="molecule type" value="Genomic_DNA"/>
</dbReference>
<feature type="active site" description="Proton acceptor" evidence="2">
    <location>
        <position position="279"/>
    </location>
</feature>
<reference evidence="5" key="2">
    <citation type="submission" date="2020-09" db="EMBL/GenBank/DDBJ databases">
        <authorList>
            <person name="Sun Q."/>
            <person name="Zhou Y."/>
        </authorList>
    </citation>
    <scope>NUCLEOTIDE SEQUENCE</scope>
    <source>
        <strain evidence="5">CGMCC 4.5737</strain>
    </source>
</reference>
<accession>A0A8J3FUD6</accession>
<feature type="transmembrane region" description="Helical" evidence="3">
    <location>
        <begin position="980"/>
        <end position="999"/>
    </location>
</feature>
<dbReference type="SUPFAM" id="SSF52151">
    <property type="entry name" value="FabD/lysophospholipase-like"/>
    <property type="match status" value="1"/>
</dbReference>
<feature type="active site" description="Nucleophile" evidence="2">
    <location>
        <position position="77"/>
    </location>
</feature>
<feature type="short sequence motif" description="GXSXG" evidence="2">
    <location>
        <begin position="75"/>
        <end position="79"/>
    </location>
</feature>
<keyword evidence="6" id="KW-1185">Reference proteome</keyword>
<dbReference type="Proteomes" id="UP000637578">
    <property type="component" value="Unassembled WGS sequence"/>
</dbReference>
<evidence type="ECO:0000256" key="1">
    <source>
        <dbReference type="ARBA" id="ARBA00023098"/>
    </source>
</evidence>
<gene>
    <name evidence="5" type="ORF">GCM10012275_12110</name>
</gene>
<dbReference type="InterPro" id="IPR024282">
    <property type="entry name" value="DUF3376"/>
</dbReference>
<feature type="transmembrane region" description="Helical" evidence="3">
    <location>
        <begin position="1019"/>
        <end position="1038"/>
    </location>
</feature>
<keyword evidence="2" id="KW-0442">Lipid degradation</keyword>
<protein>
    <recommendedName>
        <fullName evidence="4">PNPLA domain-containing protein</fullName>
    </recommendedName>
</protein>
<dbReference type="GO" id="GO:0016787">
    <property type="term" value="F:hydrolase activity"/>
    <property type="evidence" value="ECO:0007669"/>
    <property type="project" value="UniProtKB-UniRule"/>
</dbReference>
<sequence length="1137" mass="123182">MDPFRATPVAPGWNRQELRLALSMRGGSSLAVWISGALAEIDQLRRTAGTGSAHPWAALADLAGYNKVRVDVLTGASAGGVNGTLFAASLVYGFPFTAMRDVWVRLADLEAMSRPVPGLLATRPPRLFPRPASILAGDDYFQERLGAELIRLVAAAPEHPPTAARRLDLGLSATLLDGVSVVRRDDRLGALHEVRRRAWFRFRHRGQPGDPLSGFAPRNTAARTLHQLALAGRATASFPVAFEPATVHSRPDPPPDAVDMTGVFSETGAEDAPPFHVVDGGVLDNIPVGAAIRAVAEAPADTPTERWLLYLNPDPSLGPSAPPAPQARPRAIPTGLRALRARLDQESLLADIDELAAYNQDVSRRELRAAALFAPLVAVGPADRPARLAELVDEVRTEHAEVRARVDAETALTLLTQPYLRAPGPLFEPIPADPLAGWSAAARSILPERLADRLSGAARAEPERVFTGVCTAAEAVEFCLRWARELERWAEPPRLGRIGTVKGRLYRLQQVVSVLAEYVDQRWWSAAVEHPVHDPAGIADWADGVIAERRRRQHALGERVREPLAEALRDGSDSEFQQGLINLANALRAEAASHRPGPVDAVHAAWQRLWELMNELAEAVLERPVHDIRLGSMVDPARNPELIGHAMLESAEPEQRPRLLSQLLTLTAPLLLGDPTNGRIAFLRVASDGRTDLPFDALRGKDGTLTPRDKLRGVDLDGFGAFLSAKWRANDWMWGRLDATASLVALLIDPQRLHRFHSGRSAEDVLAAVADIVTRPLADDELGTGADAQQWSDFFLRRWESRVDQVRAELRALFEQPDGDHPLTETKASLTERIHWGIAAVELPYVGAVGLGSDPEPIRPAPEPPEPLRAAVQRYEVSRQRLPDLGEGRLTRMGMRLGLVAYRAVKPDGWTPLPVAVRVAMTGTKPLWLTTMLALTAPERLLFVVATALATLLGTGWSNADIGSAWSPLLLVFSGEQTQWDAWRAVIAVLAVVTGVLALARGRLVLPRRVPTGGRRRPVWFAFLAVVVIILGFLGAFWDLVLGPLAVTVVAGVLTWIAAFWMRGWARVMAVLGVLGTYLGGALVLSGLGVPAGWWLVIASVAASYVVSVLVSVVDVLPPAAGSPAESEVAERHEVSA</sequence>
<organism evidence="5 6">
    <name type="scientific">Longimycelium tulufanense</name>
    <dbReference type="NCBI Taxonomy" id="907463"/>
    <lineage>
        <taxon>Bacteria</taxon>
        <taxon>Bacillati</taxon>
        <taxon>Actinomycetota</taxon>
        <taxon>Actinomycetes</taxon>
        <taxon>Pseudonocardiales</taxon>
        <taxon>Pseudonocardiaceae</taxon>
        <taxon>Longimycelium</taxon>
    </lineage>
</organism>
<keyword evidence="3" id="KW-0472">Membrane</keyword>
<dbReference type="InterPro" id="IPR002641">
    <property type="entry name" value="PNPLA_dom"/>
</dbReference>
<keyword evidence="3" id="KW-1133">Transmembrane helix</keyword>
<dbReference type="GO" id="GO:0016042">
    <property type="term" value="P:lipid catabolic process"/>
    <property type="evidence" value="ECO:0007669"/>
    <property type="project" value="UniProtKB-UniRule"/>
</dbReference>
<feature type="transmembrane region" description="Helical" evidence="3">
    <location>
        <begin position="1068"/>
        <end position="1088"/>
    </location>
</feature>
<feature type="transmembrane region" description="Helical" evidence="3">
    <location>
        <begin position="1044"/>
        <end position="1061"/>
    </location>
</feature>
<dbReference type="AlphaFoldDB" id="A0A8J3FUD6"/>
<dbReference type="Pfam" id="PF11856">
    <property type="entry name" value="DUF3376"/>
    <property type="match status" value="1"/>
</dbReference>
<keyword evidence="1 2" id="KW-0443">Lipid metabolism</keyword>
<name>A0A8J3FUD6_9PSEU</name>
<evidence type="ECO:0000313" key="5">
    <source>
        <dbReference type="EMBL" id="GGM42759.1"/>
    </source>
</evidence>
<reference evidence="5" key="1">
    <citation type="journal article" date="2014" name="Int. J. Syst. Evol. Microbiol.">
        <title>Complete genome sequence of Corynebacterium casei LMG S-19264T (=DSM 44701T), isolated from a smear-ripened cheese.</title>
        <authorList>
            <consortium name="US DOE Joint Genome Institute (JGI-PGF)"/>
            <person name="Walter F."/>
            <person name="Albersmeier A."/>
            <person name="Kalinowski J."/>
            <person name="Ruckert C."/>
        </authorList>
    </citation>
    <scope>NUCLEOTIDE SEQUENCE</scope>
    <source>
        <strain evidence="5">CGMCC 4.5737</strain>
    </source>
</reference>
<evidence type="ECO:0000256" key="3">
    <source>
        <dbReference type="SAM" id="Phobius"/>
    </source>
</evidence>
<dbReference type="InterPro" id="IPR016035">
    <property type="entry name" value="Acyl_Trfase/lysoPLipase"/>
</dbReference>
<feature type="short sequence motif" description="DGA/G" evidence="2">
    <location>
        <begin position="279"/>
        <end position="281"/>
    </location>
</feature>
<comment type="caution">
    <text evidence="2">Lacks conserved residue(s) required for the propagation of feature annotation.</text>
</comment>
<dbReference type="PROSITE" id="PS51635">
    <property type="entry name" value="PNPLA"/>
    <property type="match status" value="1"/>
</dbReference>
<feature type="transmembrane region" description="Helical" evidence="3">
    <location>
        <begin position="1094"/>
        <end position="1117"/>
    </location>
</feature>
<proteinExistence type="predicted"/>
<keyword evidence="2" id="KW-0378">Hydrolase</keyword>
<dbReference type="InterPro" id="IPR019894">
    <property type="entry name" value="Patatin-related_protein"/>
</dbReference>
<evidence type="ECO:0000259" key="4">
    <source>
        <dbReference type="PROSITE" id="PS51635"/>
    </source>
</evidence>
<evidence type="ECO:0000313" key="6">
    <source>
        <dbReference type="Proteomes" id="UP000637578"/>
    </source>
</evidence>
<dbReference type="Gene3D" id="3.40.1090.10">
    <property type="entry name" value="Cytosolic phospholipase A2 catalytic domain"/>
    <property type="match status" value="1"/>
</dbReference>
<dbReference type="Pfam" id="PF01734">
    <property type="entry name" value="Patatin"/>
    <property type="match status" value="1"/>
</dbReference>
<keyword evidence="3" id="KW-0812">Transmembrane</keyword>
<evidence type="ECO:0000256" key="2">
    <source>
        <dbReference type="PROSITE-ProRule" id="PRU01161"/>
    </source>
</evidence>
<feature type="domain" description="PNPLA" evidence="4">
    <location>
        <begin position="22"/>
        <end position="292"/>
    </location>
</feature>
<dbReference type="RefSeq" id="WP_189054728.1">
    <property type="nucleotide sequence ID" value="NZ_BMMK01000003.1"/>
</dbReference>
<comment type="caution">
    <text evidence="5">The sequence shown here is derived from an EMBL/GenBank/DDBJ whole genome shotgun (WGS) entry which is preliminary data.</text>
</comment>